<dbReference type="InterPro" id="IPR011006">
    <property type="entry name" value="CheY-like_superfamily"/>
</dbReference>
<dbReference type="GO" id="GO:0032993">
    <property type="term" value="C:protein-DNA complex"/>
    <property type="evidence" value="ECO:0007669"/>
    <property type="project" value="TreeGrafter"/>
</dbReference>
<gene>
    <name evidence="7" type="ORF">Pro02_10270</name>
</gene>
<dbReference type="InterPro" id="IPR001789">
    <property type="entry name" value="Sig_transdc_resp-reg_receiver"/>
</dbReference>
<proteinExistence type="predicted"/>
<evidence type="ECO:0000313" key="7">
    <source>
        <dbReference type="EMBL" id="GIH82619.1"/>
    </source>
</evidence>
<reference evidence="7" key="1">
    <citation type="submission" date="2021-01" db="EMBL/GenBank/DDBJ databases">
        <title>Whole genome shotgun sequence of Planobispora rosea NBRC 15558.</title>
        <authorList>
            <person name="Komaki H."/>
            <person name="Tamura T."/>
        </authorList>
    </citation>
    <scope>NUCLEOTIDE SEQUENCE</scope>
    <source>
        <strain evidence="7">NBRC 15558</strain>
    </source>
</reference>
<organism evidence="7 8">
    <name type="scientific">Planobispora rosea</name>
    <dbReference type="NCBI Taxonomy" id="35762"/>
    <lineage>
        <taxon>Bacteria</taxon>
        <taxon>Bacillati</taxon>
        <taxon>Actinomycetota</taxon>
        <taxon>Actinomycetes</taxon>
        <taxon>Streptosporangiales</taxon>
        <taxon>Streptosporangiaceae</taxon>
        <taxon>Planobispora</taxon>
    </lineage>
</organism>
<dbReference type="Proteomes" id="UP000655044">
    <property type="component" value="Unassembled WGS sequence"/>
</dbReference>
<sequence length="155" mass="16883">MAKYWGKYPLGWRRKDGGMPNILVVEDDTDIRDLIVLQLRQDGHQVRTASSGPEALAAIERQPPDVVILDWGLPYLSGPQVCRRVRAMPEAGRVKVLMLTVQVTDTDMVEGMASGADVFMTKPFDIHELRERVGSLALQSGGAGRGPVAGDSGMP</sequence>
<keyword evidence="2" id="KW-0805">Transcription regulation</keyword>
<protein>
    <recommendedName>
        <fullName evidence="6">Response regulatory domain-containing protein</fullName>
    </recommendedName>
</protein>
<dbReference type="AlphaFoldDB" id="A0A8J3RWP7"/>
<dbReference type="PROSITE" id="PS50110">
    <property type="entry name" value="RESPONSE_REGULATORY"/>
    <property type="match status" value="1"/>
</dbReference>
<dbReference type="PANTHER" id="PTHR48111">
    <property type="entry name" value="REGULATOR OF RPOS"/>
    <property type="match status" value="1"/>
</dbReference>
<dbReference type="Pfam" id="PF00072">
    <property type="entry name" value="Response_reg"/>
    <property type="match status" value="1"/>
</dbReference>
<name>A0A8J3RWP7_PLARO</name>
<evidence type="ECO:0000256" key="4">
    <source>
        <dbReference type="ARBA" id="ARBA00023163"/>
    </source>
</evidence>
<dbReference type="PANTHER" id="PTHR48111:SF4">
    <property type="entry name" value="DNA-BINDING DUAL TRANSCRIPTIONAL REGULATOR OMPR"/>
    <property type="match status" value="1"/>
</dbReference>
<evidence type="ECO:0000259" key="6">
    <source>
        <dbReference type="PROSITE" id="PS50110"/>
    </source>
</evidence>
<dbReference type="EMBL" id="BOOI01000009">
    <property type="protein sequence ID" value="GIH82619.1"/>
    <property type="molecule type" value="Genomic_DNA"/>
</dbReference>
<keyword evidence="1 5" id="KW-0597">Phosphoprotein</keyword>
<dbReference type="Gene3D" id="3.40.50.2300">
    <property type="match status" value="1"/>
</dbReference>
<feature type="domain" description="Response regulatory" evidence="6">
    <location>
        <begin position="21"/>
        <end position="137"/>
    </location>
</feature>
<feature type="modified residue" description="4-aspartylphosphate" evidence="5">
    <location>
        <position position="70"/>
    </location>
</feature>
<dbReference type="GO" id="GO:0000156">
    <property type="term" value="F:phosphorelay response regulator activity"/>
    <property type="evidence" value="ECO:0007669"/>
    <property type="project" value="TreeGrafter"/>
</dbReference>
<dbReference type="OrthoDB" id="3197131at2"/>
<keyword evidence="4" id="KW-0804">Transcription</keyword>
<dbReference type="GO" id="GO:0006355">
    <property type="term" value="P:regulation of DNA-templated transcription"/>
    <property type="evidence" value="ECO:0007669"/>
    <property type="project" value="TreeGrafter"/>
</dbReference>
<evidence type="ECO:0000313" key="8">
    <source>
        <dbReference type="Proteomes" id="UP000655044"/>
    </source>
</evidence>
<dbReference type="InterPro" id="IPR039420">
    <property type="entry name" value="WalR-like"/>
</dbReference>
<evidence type="ECO:0000256" key="2">
    <source>
        <dbReference type="ARBA" id="ARBA00023015"/>
    </source>
</evidence>
<dbReference type="GO" id="GO:0000976">
    <property type="term" value="F:transcription cis-regulatory region binding"/>
    <property type="evidence" value="ECO:0007669"/>
    <property type="project" value="TreeGrafter"/>
</dbReference>
<keyword evidence="8" id="KW-1185">Reference proteome</keyword>
<evidence type="ECO:0000256" key="5">
    <source>
        <dbReference type="PROSITE-ProRule" id="PRU00169"/>
    </source>
</evidence>
<dbReference type="CDD" id="cd17574">
    <property type="entry name" value="REC_OmpR"/>
    <property type="match status" value="1"/>
</dbReference>
<dbReference type="SMART" id="SM00448">
    <property type="entry name" value="REC"/>
    <property type="match status" value="1"/>
</dbReference>
<evidence type="ECO:0000256" key="1">
    <source>
        <dbReference type="ARBA" id="ARBA00022553"/>
    </source>
</evidence>
<evidence type="ECO:0000256" key="3">
    <source>
        <dbReference type="ARBA" id="ARBA00023125"/>
    </source>
</evidence>
<comment type="caution">
    <text evidence="7">The sequence shown here is derived from an EMBL/GenBank/DDBJ whole genome shotgun (WGS) entry which is preliminary data.</text>
</comment>
<dbReference type="GO" id="GO:0005829">
    <property type="term" value="C:cytosol"/>
    <property type="evidence" value="ECO:0007669"/>
    <property type="project" value="TreeGrafter"/>
</dbReference>
<accession>A0A8J3RWP7</accession>
<dbReference type="SUPFAM" id="SSF52172">
    <property type="entry name" value="CheY-like"/>
    <property type="match status" value="1"/>
</dbReference>
<keyword evidence="3" id="KW-0238">DNA-binding</keyword>